<evidence type="ECO:0000313" key="2">
    <source>
        <dbReference type="EMBL" id="KAF5455849.1"/>
    </source>
</evidence>
<reference evidence="2" key="1">
    <citation type="submission" date="2015-10" db="EMBL/GenBank/DDBJ databases">
        <authorList>
            <person name="Martinez-Garcia P.J."/>
            <person name="Crepeau M.W."/>
            <person name="Puiu D."/>
            <person name="Gonzalez-Ibeas D."/>
            <person name="Whalen J."/>
            <person name="Stevens K."/>
            <person name="Paul R."/>
            <person name="Butterfield T."/>
            <person name="Britton M."/>
            <person name="Reagan R."/>
            <person name="Chakraborty S."/>
            <person name="Walawage S.L."/>
            <person name="Vasquez-Gross H.A."/>
            <person name="Cardeno C."/>
            <person name="Famula R."/>
            <person name="Pratt K."/>
            <person name="Kuruganti S."/>
            <person name="Aradhya M.K."/>
            <person name="Leslie C.A."/>
            <person name="Dandekar A.M."/>
            <person name="Salzberg S.L."/>
            <person name="Wegrzyn J.L."/>
            <person name="Langley C.H."/>
            <person name="Neale D.B."/>
        </authorList>
    </citation>
    <scope>NUCLEOTIDE SEQUENCE</scope>
    <source>
        <tissue evidence="2">Leaves</tissue>
    </source>
</reference>
<feature type="compositionally biased region" description="Low complexity" evidence="1">
    <location>
        <begin position="156"/>
        <end position="169"/>
    </location>
</feature>
<accession>A0A833UPU0</accession>
<feature type="region of interest" description="Disordered" evidence="1">
    <location>
        <begin position="257"/>
        <end position="280"/>
    </location>
</feature>
<feature type="compositionally biased region" description="Polar residues" evidence="1">
    <location>
        <begin position="136"/>
        <end position="155"/>
    </location>
</feature>
<dbReference type="Gramene" id="Jr11_20640_p1">
    <property type="protein sequence ID" value="cds.Jr11_20640_p1"/>
    <property type="gene ID" value="Jr11_20640"/>
</dbReference>
<reference evidence="2" key="2">
    <citation type="submission" date="2020-03" db="EMBL/GenBank/DDBJ databases">
        <title>Walnut 2.0.</title>
        <authorList>
            <person name="Marrano A."/>
            <person name="Britton M."/>
            <person name="Zimin A.V."/>
            <person name="Zaini P.A."/>
            <person name="Workman R."/>
            <person name="Puiu D."/>
            <person name="Bianco L."/>
            <person name="Allen B.J."/>
            <person name="Troggio M."/>
            <person name="Leslie C.A."/>
            <person name="Timp W."/>
            <person name="Dendekar A."/>
            <person name="Salzberg S.L."/>
            <person name="Neale D.B."/>
        </authorList>
    </citation>
    <scope>NUCLEOTIDE SEQUENCE</scope>
    <source>
        <tissue evidence="2">Leaves</tissue>
    </source>
</reference>
<name>A0A833UPU0_JUGRE</name>
<dbReference type="Pfam" id="PF14223">
    <property type="entry name" value="Retrotran_gag_2"/>
    <property type="match status" value="1"/>
</dbReference>
<gene>
    <name evidence="2" type="ORF">F2P56_025384</name>
</gene>
<feature type="region of interest" description="Disordered" evidence="1">
    <location>
        <begin position="130"/>
        <end position="169"/>
    </location>
</feature>
<evidence type="ECO:0000313" key="3">
    <source>
        <dbReference type="Proteomes" id="UP000619265"/>
    </source>
</evidence>
<dbReference type="EMBL" id="LIHL02000011">
    <property type="protein sequence ID" value="KAF5455849.1"/>
    <property type="molecule type" value="Genomic_DNA"/>
</dbReference>
<feature type="compositionally biased region" description="Polar residues" evidence="1">
    <location>
        <begin position="269"/>
        <end position="280"/>
    </location>
</feature>
<organism evidence="2 3">
    <name type="scientific">Juglans regia</name>
    <name type="common">English walnut</name>
    <dbReference type="NCBI Taxonomy" id="51240"/>
    <lineage>
        <taxon>Eukaryota</taxon>
        <taxon>Viridiplantae</taxon>
        <taxon>Streptophyta</taxon>
        <taxon>Embryophyta</taxon>
        <taxon>Tracheophyta</taxon>
        <taxon>Spermatophyta</taxon>
        <taxon>Magnoliopsida</taxon>
        <taxon>eudicotyledons</taxon>
        <taxon>Gunneridae</taxon>
        <taxon>Pentapetalae</taxon>
        <taxon>rosids</taxon>
        <taxon>fabids</taxon>
        <taxon>Fagales</taxon>
        <taxon>Juglandaceae</taxon>
        <taxon>Juglans</taxon>
    </lineage>
</organism>
<sequence>MVWSTLASRFAPQSRSRISHLKRQLQTLQQGTKNCSDYLILAKNWSDQLTAAGKPVDEEDLISYVIGGLNSIYNPFITSLNFATRDKPISFDDFQNELLNYEQLLASQNKTLPSDGTQFAFFTNKHKFTHGKKSKYPTQQGKPSNYNRPPASSNTSNFSLKPQSSSSPFTSTKFPPCQICGKNNHQALDCYHRMDFSYQGRHPPAQLAAMAAHTHGTQEVEQPWYLDSGANNHITSELDNLTLQQQPYQGKEQVTVGNGGGLLITNTGPTDQGNTSSRAE</sequence>
<proteinExistence type="predicted"/>
<dbReference type="PANTHER" id="PTHR47481">
    <property type="match status" value="1"/>
</dbReference>
<protein>
    <submittedName>
        <fullName evidence="2">Uncharacterized protein</fullName>
    </submittedName>
</protein>
<dbReference type="PANTHER" id="PTHR47481:SF31">
    <property type="entry name" value="OS01G0873500 PROTEIN"/>
    <property type="match status" value="1"/>
</dbReference>
<evidence type="ECO:0000256" key="1">
    <source>
        <dbReference type="SAM" id="MobiDB-lite"/>
    </source>
</evidence>
<dbReference type="AlphaFoldDB" id="A0A833UPU0"/>
<comment type="caution">
    <text evidence="2">The sequence shown here is derived from an EMBL/GenBank/DDBJ whole genome shotgun (WGS) entry which is preliminary data.</text>
</comment>
<dbReference type="Proteomes" id="UP000619265">
    <property type="component" value="Unassembled WGS sequence"/>
</dbReference>